<sequence>MYQLEDYHVVWDTPGKDPSDSMPTGNGDIGLNVWTDPAGDVLVYLGKTDSWDENGRLLKVGRLRLHFDPSPFFQPESFRQELSLTESAVYLEANGFRLKIWVDANRPAVHLEGTGKQPCEVTAKLEIWRTEPTEMLLEDKRDGRKNGGSEGSHSESGLVLAGLHPVILPDTVADDPDSVIWYHRNETSIWAGELKHQGLGGFTETAQDPLLNLTSGGILWADHFEKRDGTTLYAHGTREFHICAALLTAQTDTAGEWLEKARELARQIRQTPLEQAYAQHLGYWKEFWSRSYIKLEAPGEEGAEAETITRMWHLQRYTVACAGRGAFPLKFNGSIFNVDGSHSAENPYCGQNYSADFRAWGGCYWFQNQRQIYWAMLASGDFECMLPFFRMYCNALPFSKYMTKKWFGHEGAFFPETMYFWGGYNRADYGLTPAEQRERPSDVESGYVKRYWQGGLELSFMMLEYFHYTGNQETFSELLYPVIREVLAFYDQHYPVGEDGKMDIEPAQCLETIWNAKNPLPEIAGLQAVLEALLDMPGECLDEAEKKRLRTLLEKVPPLNIGVKNGKRVILCCEEGETETHNQENISMYAVFPYKRYGLFQEDLETARETFAQRDFDTYYSCWHNNNVFAAYLGLQKDARKNLAKRYVLHHGYRFPTFYVDGDWVPDHDNGSVAQQTIQAMLVQSYRDSVLLFPAFPENWDAEFKLYTAEGVKIEAARKDGSVQIRNTAPSVPGKDIGQIDIGK</sequence>
<accession>A0A9D1FL83</accession>
<protein>
    <recommendedName>
        <fullName evidence="1">DUF5703 domain-containing protein</fullName>
    </recommendedName>
</protein>
<dbReference type="PANTHER" id="PTHR31084">
    <property type="entry name" value="ALPHA-L-FUCOSIDASE 2"/>
    <property type="match status" value="1"/>
</dbReference>
<dbReference type="GO" id="GO:0004560">
    <property type="term" value="F:alpha-L-fucosidase activity"/>
    <property type="evidence" value="ECO:0007669"/>
    <property type="project" value="TreeGrafter"/>
</dbReference>
<comment type="caution">
    <text evidence="2">The sequence shown here is derived from an EMBL/GenBank/DDBJ whole genome shotgun (WGS) entry which is preliminary data.</text>
</comment>
<reference evidence="2" key="1">
    <citation type="submission" date="2020-10" db="EMBL/GenBank/DDBJ databases">
        <authorList>
            <person name="Gilroy R."/>
        </authorList>
    </citation>
    <scope>NUCLEOTIDE SEQUENCE</scope>
    <source>
        <strain evidence="2">CHK199-13235</strain>
    </source>
</reference>
<dbReference type="InterPro" id="IPR012341">
    <property type="entry name" value="6hp_glycosidase-like_sf"/>
</dbReference>
<dbReference type="Gene3D" id="1.50.10.10">
    <property type="match status" value="1"/>
</dbReference>
<dbReference type="InterPro" id="IPR008928">
    <property type="entry name" value="6-hairpin_glycosidase_sf"/>
</dbReference>
<evidence type="ECO:0000313" key="3">
    <source>
        <dbReference type="Proteomes" id="UP000824002"/>
    </source>
</evidence>
<dbReference type="Proteomes" id="UP000824002">
    <property type="component" value="Unassembled WGS sequence"/>
</dbReference>
<evidence type="ECO:0000313" key="2">
    <source>
        <dbReference type="EMBL" id="HIS75851.1"/>
    </source>
</evidence>
<organism evidence="2 3">
    <name type="scientific">Candidatus Merdivicinus excrementipullorum</name>
    <dbReference type="NCBI Taxonomy" id="2840867"/>
    <lineage>
        <taxon>Bacteria</taxon>
        <taxon>Bacillati</taxon>
        <taxon>Bacillota</taxon>
        <taxon>Clostridia</taxon>
        <taxon>Eubacteriales</taxon>
        <taxon>Oscillospiraceae</taxon>
        <taxon>Oscillospiraceae incertae sedis</taxon>
        <taxon>Candidatus Merdivicinus</taxon>
    </lineage>
</organism>
<feature type="domain" description="DUF5703" evidence="1">
    <location>
        <begin position="10"/>
        <end position="293"/>
    </location>
</feature>
<dbReference type="PANTHER" id="PTHR31084:SF0">
    <property type="entry name" value="ALPHA-L-FUCOSIDASE 2"/>
    <property type="match status" value="1"/>
</dbReference>
<name>A0A9D1FL83_9FIRM</name>
<dbReference type="AlphaFoldDB" id="A0A9D1FL83"/>
<dbReference type="InterPro" id="IPR043757">
    <property type="entry name" value="DUF5703_N"/>
</dbReference>
<dbReference type="SUPFAM" id="SSF48208">
    <property type="entry name" value="Six-hairpin glycosidases"/>
    <property type="match status" value="1"/>
</dbReference>
<reference evidence="2" key="2">
    <citation type="journal article" date="2021" name="PeerJ">
        <title>Extensive microbial diversity within the chicken gut microbiome revealed by metagenomics and culture.</title>
        <authorList>
            <person name="Gilroy R."/>
            <person name="Ravi A."/>
            <person name="Getino M."/>
            <person name="Pursley I."/>
            <person name="Horton D.L."/>
            <person name="Alikhan N.F."/>
            <person name="Baker D."/>
            <person name="Gharbi K."/>
            <person name="Hall N."/>
            <person name="Watson M."/>
            <person name="Adriaenssens E.M."/>
            <person name="Foster-Nyarko E."/>
            <person name="Jarju S."/>
            <person name="Secka A."/>
            <person name="Antonio M."/>
            <person name="Oren A."/>
            <person name="Chaudhuri R.R."/>
            <person name="La Ragione R."/>
            <person name="Hildebrand F."/>
            <person name="Pallen M.J."/>
        </authorList>
    </citation>
    <scope>NUCLEOTIDE SEQUENCE</scope>
    <source>
        <strain evidence="2">CHK199-13235</strain>
    </source>
</reference>
<dbReference type="EMBL" id="DVJP01000027">
    <property type="protein sequence ID" value="HIS75851.1"/>
    <property type="molecule type" value="Genomic_DNA"/>
</dbReference>
<dbReference type="Pfam" id="PF18961">
    <property type="entry name" value="DUF5703_N"/>
    <property type="match status" value="1"/>
</dbReference>
<evidence type="ECO:0000259" key="1">
    <source>
        <dbReference type="Pfam" id="PF18961"/>
    </source>
</evidence>
<gene>
    <name evidence="2" type="ORF">IAB51_03475</name>
</gene>
<dbReference type="GO" id="GO:0005975">
    <property type="term" value="P:carbohydrate metabolic process"/>
    <property type="evidence" value="ECO:0007669"/>
    <property type="project" value="InterPro"/>
</dbReference>
<proteinExistence type="predicted"/>